<dbReference type="RefSeq" id="WP_128490827.1">
    <property type="nucleotide sequence ID" value="NZ_JBHLXB010000030.1"/>
</dbReference>
<evidence type="ECO:0000313" key="1">
    <source>
        <dbReference type="EMBL" id="RWY36432.1"/>
    </source>
</evidence>
<proteinExistence type="predicted"/>
<dbReference type="OrthoDB" id="9846861at2"/>
<protein>
    <submittedName>
        <fullName evidence="1">Uncharacterized protein</fullName>
    </submittedName>
</protein>
<organism evidence="1 2">
    <name type="scientific">Falsigemmobacter intermedius</name>
    <dbReference type="NCBI Taxonomy" id="1553448"/>
    <lineage>
        <taxon>Bacteria</taxon>
        <taxon>Pseudomonadati</taxon>
        <taxon>Pseudomonadota</taxon>
        <taxon>Alphaproteobacteria</taxon>
        <taxon>Rhodobacterales</taxon>
        <taxon>Paracoccaceae</taxon>
        <taxon>Falsigemmobacter</taxon>
    </lineage>
</organism>
<gene>
    <name evidence="1" type="ORF">EP867_17880</name>
</gene>
<reference evidence="1 2" key="1">
    <citation type="journal article" date="2015" name="Int. J. Syst. Evol. Microbiol.">
        <title>Gemmobacter intermedius sp. nov., isolated from a white stork (Ciconia ciconia).</title>
        <authorList>
            <person name="Kampfer P."/>
            <person name="Jerzak L."/>
            <person name="Wilharm G."/>
            <person name="Golke J."/>
            <person name="Busse H.J."/>
            <person name="Glaeser S.P."/>
        </authorList>
    </citation>
    <scope>NUCLEOTIDE SEQUENCE [LARGE SCALE GENOMIC DNA]</scope>
    <source>
        <strain evidence="1 2">119/4</strain>
    </source>
</reference>
<comment type="caution">
    <text evidence="1">The sequence shown here is derived from an EMBL/GenBank/DDBJ whole genome shotgun (WGS) entry which is preliminary data.</text>
</comment>
<sequence>MEDIVKTYWPQLIALLAFVAWLIRLEAAVKGQGQIISELRREQAEITRRAQDQAVTLARMDESLAAIKKTLDRLVERMERRVS</sequence>
<accession>A0A451GGT8</accession>
<dbReference type="EMBL" id="SBLC01000057">
    <property type="protein sequence ID" value="RWY36432.1"/>
    <property type="molecule type" value="Genomic_DNA"/>
</dbReference>
<evidence type="ECO:0000313" key="2">
    <source>
        <dbReference type="Proteomes" id="UP000287168"/>
    </source>
</evidence>
<dbReference type="Proteomes" id="UP000287168">
    <property type="component" value="Unassembled WGS sequence"/>
</dbReference>
<keyword evidence="2" id="KW-1185">Reference proteome</keyword>
<dbReference type="AlphaFoldDB" id="A0A451GGT8"/>
<name>A0A451GGT8_9RHOB</name>